<gene>
    <name evidence="3" type="ORF">GALMADRAFT_210039</name>
</gene>
<keyword evidence="4" id="KW-1185">Reference proteome</keyword>
<feature type="compositionally biased region" description="Basic and acidic residues" evidence="1">
    <location>
        <begin position="25"/>
        <end position="34"/>
    </location>
</feature>
<organism evidence="3 4">
    <name type="scientific">Galerina marginata (strain CBS 339.88)</name>
    <dbReference type="NCBI Taxonomy" id="685588"/>
    <lineage>
        <taxon>Eukaryota</taxon>
        <taxon>Fungi</taxon>
        <taxon>Dikarya</taxon>
        <taxon>Basidiomycota</taxon>
        <taxon>Agaricomycotina</taxon>
        <taxon>Agaricomycetes</taxon>
        <taxon>Agaricomycetidae</taxon>
        <taxon>Agaricales</taxon>
        <taxon>Agaricineae</taxon>
        <taxon>Strophariaceae</taxon>
        <taxon>Galerina</taxon>
    </lineage>
</organism>
<dbReference type="EMBL" id="KL142376">
    <property type="protein sequence ID" value="KDR77804.1"/>
    <property type="molecule type" value="Genomic_DNA"/>
</dbReference>
<evidence type="ECO:0000256" key="1">
    <source>
        <dbReference type="SAM" id="MobiDB-lite"/>
    </source>
</evidence>
<sequence length="273" mass="30293">MGAKSRKSDGRSALGGTLRQFSVDGRQRQEQHNVDHHHDYHLLEPTLLAKNIPLFELTETAAGLRIPVMDRSDDINLGHRPSGAFFAGAKFVRIFGGNFITYLVNPIPQQADVQPAAVKYDIGRVSKNILLLNERMLESSILFSLLSFSFSLATLREFYSTIVLSTSTVCLAHNITLFVLSHKEAKRGREERTETLPAMAKLVFIVITFILLLAWCAAIAILLPYLLYSSVDKVVFSRVLPGFECAFALCEAVVLLLLTVGCIVERRKITGGD</sequence>
<accession>A0A067TD25</accession>
<feature type="transmembrane region" description="Helical" evidence="2">
    <location>
        <begin position="246"/>
        <end position="264"/>
    </location>
</feature>
<feature type="transmembrane region" description="Helical" evidence="2">
    <location>
        <begin position="202"/>
        <end position="226"/>
    </location>
</feature>
<dbReference type="HOGENOM" id="CLU_1019585_0_0_1"/>
<evidence type="ECO:0000313" key="4">
    <source>
        <dbReference type="Proteomes" id="UP000027222"/>
    </source>
</evidence>
<keyword evidence="2" id="KW-1133">Transmembrane helix</keyword>
<evidence type="ECO:0000313" key="3">
    <source>
        <dbReference type="EMBL" id="KDR77804.1"/>
    </source>
</evidence>
<keyword evidence="2" id="KW-0812">Transmembrane</keyword>
<dbReference type="Proteomes" id="UP000027222">
    <property type="component" value="Unassembled WGS sequence"/>
</dbReference>
<keyword evidence="2" id="KW-0472">Membrane</keyword>
<proteinExistence type="predicted"/>
<feature type="region of interest" description="Disordered" evidence="1">
    <location>
        <begin position="1"/>
        <end position="34"/>
    </location>
</feature>
<feature type="compositionally biased region" description="Basic and acidic residues" evidence="1">
    <location>
        <begin position="1"/>
        <end position="10"/>
    </location>
</feature>
<name>A0A067TD25_GALM3</name>
<feature type="transmembrane region" description="Helical" evidence="2">
    <location>
        <begin position="161"/>
        <end position="181"/>
    </location>
</feature>
<dbReference type="AlphaFoldDB" id="A0A067TD25"/>
<protein>
    <submittedName>
        <fullName evidence="3">Uncharacterized protein</fullName>
    </submittedName>
</protein>
<reference evidence="4" key="1">
    <citation type="journal article" date="2014" name="Proc. Natl. Acad. Sci. U.S.A.">
        <title>Extensive sampling of basidiomycete genomes demonstrates inadequacy of the white-rot/brown-rot paradigm for wood decay fungi.</title>
        <authorList>
            <person name="Riley R."/>
            <person name="Salamov A.A."/>
            <person name="Brown D.W."/>
            <person name="Nagy L.G."/>
            <person name="Floudas D."/>
            <person name="Held B.W."/>
            <person name="Levasseur A."/>
            <person name="Lombard V."/>
            <person name="Morin E."/>
            <person name="Otillar R."/>
            <person name="Lindquist E.A."/>
            <person name="Sun H."/>
            <person name="LaButti K.M."/>
            <person name="Schmutz J."/>
            <person name="Jabbour D."/>
            <person name="Luo H."/>
            <person name="Baker S.E."/>
            <person name="Pisabarro A.G."/>
            <person name="Walton J.D."/>
            <person name="Blanchette R.A."/>
            <person name="Henrissat B."/>
            <person name="Martin F."/>
            <person name="Cullen D."/>
            <person name="Hibbett D.S."/>
            <person name="Grigoriev I.V."/>
        </authorList>
    </citation>
    <scope>NUCLEOTIDE SEQUENCE [LARGE SCALE GENOMIC DNA]</scope>
    <source>
        <strain evidence="4">CBS 339.88</strain>
    </source>
</reference>
<evidence type="ECO:0000256" key="2">
    <source>
        <dbReference type="SAM" id="Phobius"/>
    </source>
</evidence>